<organism evidence="1 2">
    <name type="scientific">Bacillus cereus</name>
    <dbReference type="NCBI Taxonomy" id="1396"/>
    <lineage>
        <taxon>Bacteria</taxon>
        <taxon>Bacillati</taxon>
        <taxon>Bacillota</taxon>
        <taxon>Bacilli</taxon>
        <taxon>Bacillales</taxon>
        <taxon>Bacillaceae</taxon>
        <taxon>Bacillus</taxon>
        <taxon>Bacillus cereus group</taxon>
    </lineage>
</organism>
<evidence type="ECO:0000313" key="1">
    <source>
        <dbReference type="EMBL" id="PFR89112.1"/>
    </source>
</evidence>
<dbReference type="Proteomes" id="UP000226357">
    <property type="component" value="Unassembled WGS sequence"/>
</dbReference>
<evidence type="ECO:0000313" key="2">
    <source>
        <dbReference type="Proteomes" id="UP000226357"/>
    </source>
</evidence>
<dbReference type="EMBL" id="NVBO01000319">
    <property type="protein sequence ID" value="PFR89112.1"/>
    <property type="molecule type" value="Genomic_DNA"/>
</dbReference>
<protein>
    <submittedName>
        <fullName evidence="1">Uncharacterized protein</fullName>
    </submittedName>
</protein>
<comment type="caution">
    <text evidence="1">The sequence shown here is derived from an EMBL/GenBank/DDBJ whole genome shotgun (WGS) entry which is preliminary data.</text>
</comment>
<accession>A0AA44Q5T0</accession>
<dbReference type="RefSeq" id="WP_098618115.1">
    <property type="nucleotide sequence ID" value="NZ_NVBO01000319.1"/>
</dbReference>
<proteinExistence type="predicted"/>
<reference evidence="1 2" key="1">
    <citation type="submission" date="2017-09" db="EMBL/GenBank/DDBJ databases">
        <title>Large-scale bioinformatics analysis of Bacillus genomes uncovers conserved roles of natural products in bacterial physiology.</title>
        <authorList>
            <consortium name="Agbiome Team Llc"/>
            <person name="Bleich R.M."/>
            <person name="Grubbs K.J."/>
            <person name="Santa Maria K.C."/>
            <person name="Allen S.E."/>
            <person name="Farag S."/>
            <person name="Shank E.A."/>
            <person name="Bowers A."/>
        </authorList>
    </citation>
    <scope>NUCLEOTIDE SEQUENCE [LARGE SCALE GENOMIC DNA]</scope>
    <source>
        <strain evidence="1 2">AFS067272</strain>
    </source>
</reference>
<sequence>MQSMTEDHNQPLHSKQTHDKLSVMVLEQTKRQERVKESMGKIGCDDMIGKLKIEVIADIQDCLTVYGSWSSLSILDVFRDCFW</sequence>
<gene>
    <name evidence="1" type="ORF">COK38_24910</name>
</gene>
<dbReference type="AlphaFoldDB" id="A0AA44Q5T0"/>
<name>A0AA44Q5T0_BACCE</name>